<dbReference type="EMBL" id="VULO01000007">
    <property type="protein sequence ID" value="MSS84408.1"/>
    <property type="molecule type" value="Genomic_DNA"/>
</dbReference>
<evidence type="ECO:0000313" key="2">
    <source>
        <dbReference type="EMBL" id="MSS84408.1"/>
    </source>
</evidence>
<dbReference type="PANTHER" id="PTHR43377">
    <property type="entry name" value="BILIVERDIN REDUCTASE A"/>
    <property type="match status" value="1"/>
</dbReference>
<accession>A0A6N7W8E3</accession>
<proteinExistence type="predicted"/>
<feature type="domain" description="Gfo/Idh/MocA-like oxidoreductase N-terminal" evidence="1">
    <location>
        <begin position="9"/>
        <end position="127"/>
    </location>
</feature>
<dbReference type="InterPro" id="IPR051450">
    <property type="entry name" value="Gfo/Idh/MocA_Oxidoreductases"/>
</dbReference>
<keyword evidence="3" id="KW-1185">Reference proteome</keyword>
<dbReference type="Gene3D" id="3.30.360.10">
    <property type="entry name" value="Dihydrodipicolinate Reductase, domain 2"/>
    <property type="match status" value="1"/>
</dbReference>
<dbReference type="GO" id="GO:0000166">
    <property type="term" value="F:nucleotide binding"/>
    <property type="evidence" value="ECO:0007669"/>
    <property type="project" value="InterPro"/>
</dbReference>
<reference evidence="2 3" key="1">
    <citation type="submission" date="2019-08" db="EMBL/GenBank/DDBJ databases">
        <title>In-depth cultivation of the pig gut microbiome towards novel bacterial diversity and tailored functional studies.</title>
        <authorList>
            <person name="Wylensek D."/>
            <person name="Hitch T.C.A."/>
            <person name="Clavel T."/>
        </authorList>
    </citation>
    <scope>NUCLEOTIDE SEQUENCE [LARGE SCALE GENOMIC DNA]</scope>
    <source>
        <strain evidence="2 3">WB03_NA08</strain>
    </source>
</reference>
<evidence type="ECO:0000313" key="3">
    <source>
        <dbReference type="Proteomes" id="UP000470875"/>
    </source>
</evidence>
<dbReference type="Gene3D" id="3.40.50.720">
    <property type="entry name" value="NAD(P)-binding Rossmann-like Domain"/>
    <property type="match status" value="1"/>
</dbReference>
<dbReference type="Pfam" id="PF01408">
    <property type="entry name" value="GFO_IDH_MocA"/>
    <property type="match status" value="1"/>
</dbReference>
<dbReference type="InterPro" id="IPR036291">
    <property type="entry name" value="NAD(P)-bd_dom_sf"/>
</dbReference>
<dbReference type="Proteomes" id="UP000470875">
    <property type="component" value="Unassembled WGS sequence"/>
</dbReference>
<organism evidence="2 3">
    <name type="scientific">Scrofimicrobium canadense</name>
    <dbReference type="NCBI Taxonomy" id="2652290"/>
    <lineage>
        <taxon>Bacteria</taxon>
        <taxon>Bacillati</taxon>
        <taxon>Actinomycetota</taxon>
        <taxon>Actinomycetes</taxon>
        <taxon>Actinomycetales</taxon>
        <taxon>Actinomycetaceae</taxon>
        <taxon>Scrofimicrobium</taxon>
    </lineage>
</organism>
<gene>
    <name evidence="2" type="ORF">FYJ24_06460</name>
</gene>
<dbReference type="PANTHER" id="PTHR43377:SF1">
    <property type="entry name" value="BILIVERDIN REDUCTASE A"/>
    <property type="match status" value="1"/>
</dbReference>
<comment type="caution">
    <text evidence="2">The sequence shown here is derived from an EMBL/GenBank/DDBJ whole genome shotgun (WGS) entry which is preliminary data.</text>
</comment>
<protein>
    <submittedName>
        <fullName evidence="2">Gfo/Idh/MocA family oxidoreductase</fullName>
    </submittedName>
</protein>
<dbReference type="SUPFAM" id="SSF51735">
    <property type="entry name" value="NAD(P)-binding Rossmann-fold domains"/>
    <property type="match status" value="1"/>
</dbReference>
<evidence type="ECO:0000259" key="1">
    <source>
        <dbReference type="Pfam" id="PF01408"/>
    </source>
</evidence>
<dbReference type="InterPro" id="IPR000683">
    <property type="entry name" value="Gfo/Idh/MocA-like_OxRdtase_N"/>
</dbReference>
<dbReference type="AlphaFoldDB" id="A0A6N7W8E3"/>
<name>A0A6N7W8E3_9ACTO</name>
<sequence>MATVTNRHRIALIGLGGISQSVHLPLIARLHDRVQLAAVVDLSAQRTAEIADAHGRGIKQFLSVDQLLSSGEKIDGAVIASGGTHAVDAKKLLEAGVTVLAEKPLGYSLAEHKDLANAVDSSGLRVGYMKEYDPASREAKKLLENLHIRSVEVEVLHPADAAQLNFAHLRPAATDVDEAVLAAASKPTKTAIEAAIGGAPGKDIDRFYPNVVLGSVIHDIALLRYLMGGIGTVEEAHHYGDEFPGSLFMRGQLKKHPAPWTLNWHFIAKYPEYQETVTIHHDEGTVQLVFSVPYVLNGPTRLNVVRGLPALGVERTTQTWPQCEAFETEWKEFLDLIEGIPNEASSLDESAADIAVGQCMINALASSLGAPLGPNTEAVITAKGNDTL</sequence>